<dbReference type="STRING" id="445961.IW15_18235"/>
<feature type="region of interest" description="Disordered" evidence="1">
    <location>
        <begin position="19"/>
        <end position="69"/>
    </location>
</feature>
<sequence>MKKLLLLTAGLGLLAVSCGTKESSMPSGSTDSTAATSKTMSPVTTDTAATATMKPDTIKVDSAATPATR</sequence>
<feature type="compositionally biased region" description="Polar residues" evidence="1">
    <location>
        <begin position="20"/>
        <end position="50"/>
    </location>
</feature>
<dbReference type="OrthoDB" id="1274277at2"/>
<feature type="signal peptide" evidence="2">
    <location>
        <begin position="1"/>
        <end position="20"/>
    </location>
</feature>
<protein>
    <recommendedName>
        <fullName evidence="5">Cytochrome C551</fullName>
    </recommendedName>
</protein>
<evidence type="ECO:0000313" key="3">
    <source>
        <dbReference type="EMBL" id="KFF11093.1"/>
    </source>
</evidence>
<organism evidence="3 4">
    <name type="scientific">Chryseobacterium soli</name>
    <dbReference type="NCBI Taxonomy" id="445961"/>
    <lineage>
        <taxon>Bacteria</taxon>
        <taxon>Pseudomonadati</taxon>
        <taxon>Bacteroidota</taxon>
        <taxon>Flavobacteriia</taxon>
        <taxon>Flavobacteriales</taxon>
        <taxon>Weeksellaceae</taxon>
        <taxon>Chryseobacterium group</taxon>
        <taxon>Chryseobacterium</taxon>
    </lineage>
</organism>
<dbReference type="AlphaFoldDB" id="A0A086A329"/>
<accession>A0A086A329</accession>
<evidence type="ECO:0000256" key="1">
    <source>
        <dbReference type="SAM" id="MobiDB-lite"/>
    </source>
</evidence>
<gene>
    <name evidence="3" type="ORF">IW15_18235</name>
</gene>
<dbReference type="PROSITE" id="PS51257">
    <property type="entry name" value="PROKAR_LIPOPROTEIN"/>
    <property type="match status" value="1"/>
</dbReference>
<dbReference type="RefSeq" id="WP_034713986.1">
    <property type="nucleotide sequence ID" value="NZ_JPRH01000008.1"/>
</dbReference>
<evidence type="ECO:0000313" key="4">
    <source>
        <dbReference type="Proteomes" id="UP000028705"/>
    </source>
</evidence>
<reference evidence="3 4" key="1">
    <citation type="submission" date="2014-07" db="EMBL/GenBank/DDBJ databases">
        <title>Genome of Chryseobacterium soli DSM 19298.</title>
        <authorList>
            <person name="Stropko S.J."/>
            <person name="Pipes S.E."/>
            <person name="Newman J."/>
        </authorList>
    </citation>
    <scope>NUCLEOTIDE SEQUENCE [LARGE SCALE GENOMIC DNA]</scope>
    <source>
        <strain evidence="3 4">DSM 19298</strain>
    </source>
</reference>
<keyword evidence="4" id="KW-1185">Reference proteome</keyword>
<keyword evidence="2" id="KW-0732">Signal</keyword>
<evidence type="ECO:0000256" key="2">
    <source>
        <dbReference type="SAM" id="SignalP"/>
    </source>
</evidence>
<feature type="chain" id="PRO_5001802167" description="Cytochrome C551" evidence="2">
    <location>
        <begin position="21"/>
        <end position="69"/>
    </location>
</feature>
<comment type="caution">
    <text evidence="3">The sequence shown here is derived from an EMBL/GenBank/DDBJ whole genome shotgun (WGS) entry which is preliminary data.</text>
</comment>
<dbReference type="EMBL" id="JPRH01000008">
    <property type="protein sequence ID" value="KFF11093.1"/>
    <property type="molecule type" value="Genomic_DNA"/>
</dbReference>
<dbReference type="Proteomes" id="UP000028705">
    <property type="component" value="Unassembled WGS sequence"/>
</dbReference>
<proteinExistence type="predicted"/>
<evidence type="ECO:0008006" key="5">
    <source>
        <dbReference type="Google" id="ProtNLM"/>
    </source>
</evidence>
<name>A0A086A329_9FLAO</name>